<feature type="transmembrane region" description="Helical" evidence="9">
    <location>
        <begin position="394"/>
        <end position="413"/>
    </location>
</feature>
<proteinExistence type="inferred from homology"/>
<evidence type="ECO:0000256" key="8">
    <source>
        <dbReference type="ARBA" id="ARBA00023180"/>
    </source>
</evidence>
<evidence type="ECO:0000256" key="7">
    <source>
        <dbReference type="ARBA" id="ARBA00023170"/>
    </source>
</evidence>
<evidence type="ECO:0000256" key="9">
    <source>
        <dbReference type="SAM" id="Phobius"/>
    </source>
</evidence>
<dbReference type="GO" id="GO:0015276">
    <property type="term" value="F:ligand-gated monoatomic ion channel activity"/>
    <property type="evidence" value="ECO:0007669"/>
    <property type="project" value="InterPro"/>
</dbReference>
<keyword evidence="10" id="KW-0732">Signal</keyword>
<keyword evidence="14" id="KW-1185">Reference proteome</keyword>
<evidence type="ECO:0008006" key="15">
    <source>
        <dbReference type="Google" id="ProtNLM"/>
    </source>
</evidence>
<dbReference type="OrthoDB" id="7776976at2759"/>
<dbReference type="AlphaFoldDB" id="A0A9N9RTD2"/>
<dbReference type="GO" id="GO:0050906">
    <property type="term" value="P:detection of stimulus involved in sensory perception"/>
    <property type="evidence" value="ECO:0007669"/>
    <property type="project" value="UniProtKB-ARBA"/>
</dbReference>
<comment type="subcellular location">
    <subcellularLocation>
        <location evidence="1">Cell membrane</location>
        <topology evidence="1">Multi-pass membrane protein</topology>
    </subcellularLocation>
</comment>
<keyword evidence="3" id="KW-1003">Cell membrane</keyword>
<reference evidence="13" key="2">
    <citation type="submission" date="2022-10" db="EMBL/GenBank/DDBJ databases">
        <authorList>
            <consortium name="ENA_rothamsted_submissions"/>
            <consortium name="culmorum"/>
            <person name="King R."/>
        </authorList>
    </citation>
    <scope>NUCLEOTIDE SEQUENCE</scope>
</reference>
<keyword evidence="5 9" id="KW-1133">Transmembrane helix</keyword>
<evidence type="ECO:0000256" key="5">
    <source>
        <dbReference type="ARBA" id="ARBA00022989"/>
    </source>
</evidence>
<comment type="similarity">
    <text evidence="2">Belongs to the glutamate-gated ion channel (TC 1.A.10.1) family.</text>
</comment>
<dbReference type="Gene3D" id="3.40.190.10">
    <property type="entry name" value="Periplasmic binding protein-like II"/>
    <property type="match status" value="1"/>
</dbReference>
<keyword evidence="4 9" id="KW-0812">Transmembrane</keyword>
<evidence type="ECO:0000313" key="13">
    <source>
        <dbReference type="EMBL" id="CAG9802689.1"/>
    </source>
</evidence>
<keyword evidence="8" id="KW-0325">Glycoprotein</keyword>
<evidence type="ECO:0000256" key="3">
    <source>
        <dbReference type="ARBA" id="ARBA00022475"/>
    </source>
</evidence>
<evidence type="ECO:0000256" key="1">
    <source>
        <dbReference type="ARBA" id="ARBA00004651"/>
    </source>
</evidence>
<feature type="domain" description="Ionotropic glutamate receptor C-terminal" evidence="11">
    <location>
        <begin position="336"/>
        <end position="585"/>
    </location>
</feature>
<reference evidence="13" key="1">
    <citation type="submission" date="2022-01" db="EMBL/GenBank/DDBJ databases">
        <authorList>
            <person name="King R."/>
        </authorList>
    </citation>
    <scope>NUCLEOTIDE SEQUENCE</scope>
</reference>
<keyword evidence="6 9" id="KW-0472">Membrane</keyword>
<gene>
    <name evidence="13" type="ORF">CHIRRI_LOCUS5595</name>
</gene>
<dbReference type="InterPro" id="IPR001320">
    <property type="entry name" value="Iontro_rcpt_C"/>
</dbReference>
<dbReference type="Pfam" id="PF24061">
    <property type="entry name" value="LBD_receptor"/>
    <property type="match status" value="1"/>
</dbReference>
<dbReference type="Pfam" id="PF00060">
    <property type="entry name" value="Lig_chan"/>
    <property type="match status" value="1"/>
</dbReference>
<dbReference type="InterPro" id="IPR056198">
    <property type="entry name" value="LBD_receptor"/>
</dbReference>
<evidence type="ECO:0000313" key="14">
    <source>
        <dbReference type="Proteomes" id="UP001153620"/>
    </source>
</evidence>
<evidence type="ECO:0000259" key="12">
    <source>
        <dbReference type="Pfam" id="PF24061"/>
    </source>
</evidence>
<feature type="domain" description="Putative ionotropic receptor ligand binding" evidence="12">
    <location>
        <begin position="52"/>
        <end position="202"/>
    </location>
</feature>
<dbReference type="PANTHER" id="PTHR42643:SF30">
    <property type="entry name" value="IONOTROPIC RECEPTOR 40A-RELATED"/>
    <property type="match status" value="1"/>
</dbReference>
<feature type="transmembrane region" description="Helical" evidence="9">
    <location>
        <begin position="364"/>
        <end position="382"/>
    </location>
</feature>
<protein>
    <recommendedName>
        <fullName evidence="15">Ionotropic receptor</fullName>
    </recommendedName>
</protein>
<organism evidence="13 14">
    <name type="scientific">Chironomus riparius</name>
    <dbReference type="NCBI Taxonomy" id="315576"/>
    <lineage>
        <taxon>Eukaryota</taxon>
        <taxon>Metazoa</taxon>
        <taxon>Ecdysozoa</taxon>
        <taxon>Arthropoda</taxon>
        <taxon>Hexapoda</taxon>
        <taxon>Insecta</taxon>
        <taxon>Pterygota</taxon>
        <taxon>Neoptera</taxon>
        <taxon>Endopterygota</taxon>
        <taxon>Diptera</taxon>
        <taxon>Nematocera</taxon>
        <taxon>Chironomoidea</taxon>
        <taxon>Chironomidae</taxon>
        <taxon>Chironominae</taxon>
        <taxon>Chironomus</taxon>
    </lineage>
</organism>
<dbReference type="PANTHER" id="PTHR42643">
    <property type="entry name" value="IONOTROPIC RECEPTOR 20A-RELATED"/>
    <property type="match status" value="1"/>
</dbReference>
<dbReference type="GO" id="GO:0005886">
    <property type="term" value="C:plasma membrane"/>
    <property type="evidence" value="ECO:0007669"/>
    <property type="project" value="UniProtKB-SubCell"/>
</dbReference>
<evidence type="ECO:0000256" key="2">
    <source>
        <dbReference type="ARBA" id="ARBA00008685"/>
    </source>
</evidence>
<accession>A0A9N9RTD2</accession>
<dbReference type="Gene3D" id="1.10.287.70">
    <property type="match status" value="1"/>
</dbReference>
<dbReference type="Proteomes" id="UP001153620">
    <property type="component" value="Chromosome 2"/>
</dbReference>
<dbReference type="SUPFAM" id="SSF53850">
    <property type="entry name" value="Periplasmic binding protein-like II"/>
    <property type="match status" value="1"/>
</dbReference>
<keyword evidence="7" id="KW-0675">Receptor</keyword>
<evidence type="ECO:0000256" key="10">
    <source>
        <dbReference type="SAM" id="SignalP"/>
    </source>
</evidence>
<evidence type="ECO:0000259" key="11">
    <source>
        <dbReference type="Pfam" id="PF00060"/>
    </source>
</evidence>
<sequence>MRIVKVISLIILMSFIAISIAKDSDVIKIIEVIVNDNRTSHISYVNLLTTENYLKDVNRSDFMANLMNQISKSKTVMLINENFMDRLSKKRILLTVIFTNSLDEFIKLASKFSHLTFNYAGYYVILFENAKELEVHQVFQILWSLYIRNVNLIRWVEESIIVETFFPFTSTYCNKTHPVKVADYENGNFSFKPNEFFPKKFQKFYNCTISMTSFTALSPSVLKREFSNGTFELYGRDIEMLKTLSFELNFYANNTYLHPFGSWGVMSPNKTFSGGIGMAQRRSTDFVFGNINLKHDRVEIMDFCFGYYLEILVFVIPRGLPFSPFHKLIRPFHNFVWICVLMVLVACVVVILILSFLPKKFKSFVYGENVTTPFLNVIIAMYGGAQNILPKYNFSRSLLMMFLLFCLVLRSLYQGSLFKFLQANDNQPEVASIDEMAENNFKFYMIPSYDDMTRNNAAMKGKRVIIDPLDQKGIMNRTLNSQFAGSVIDSISDVLYKNKIKAHNREELYKVCKQPFTTIPITMWFPKNSYLVEPIDEKLIWYQCSGLLQYWASFEEDSKYLSYTDVSKGPKPMSVENFSATFQIWSFACGLGFIIFILEKFCRALESSWTRIQTNPDLHGVTFFVVKHQSHMHKNQSTESTA</sequence>
<evidence type="ECO:0000256" key="6">
    <source>
        <dbReference type="ARBA" id="ARBA00023136"/>
    </source>
</evidence>
<feature type="signal peptide" evidence="10">
    <location>
        <begin position="1"/>
        <end position="21"/>
    </location>
</feature>
<dbReference type="EMBL" id="OU895878">
    <property type="protein sequence ID" value="CAG9802689.1"/>
    <property type="molecule type" value="Genomic_DNA"/>
</dbReference>
<name>A0A9N9RTD2_9DIPT</name>
<feature type="chain" id="PRO_5040466572" description="Ionotropic receptor" evidence="10">
    <location>
        <begin position="22"/>
        <end position="642"/>
    </location>
</feature>
<feature type="transmembrane region" description="Helical" evidence="9">
    <location>
        <begin position="335"/>
        <end position="357"/>
    </location>
</feature>
<evidence type="ECO:0000256" key="4">
    <source>
        <dbReference type="ARBA" id="ARBA00022692"/>
    </source>
</evidence>
<dbReference type="InterPro" id="IPR052192">
    <property type="entry name" value="Insect_Ionotropic_Sensory_Rcpt"/>
</dbReference>